<gene>
    <name evidence="4" type="ORF">BCF44_13243</name>
</gene>
<keyword evidence="5" id="KW-1185">Reference proteome</keyword>
<feature type="chain" id="PRO_5017651721" description="DUF6801 domain-containing protein" evidence="2">
    <location>
        <begin position="29"/>
        <end position="412"/>
    </location>
</feature>
<comment type="caution">
    <text evidence="4">The sequence shown here is derived from an EMBL/GenBank/DDBJ whole genome shotgun (WGS) entry which is preliminary data.</text>
</comment>
<evidence type="ECO:0000256" key="1">
    <source>
        <dbReference type="SAM" id="MobiDB-lite"/>
    </source>
</evidence>
<reference evidence="4 5" key="1">
    <citation type="submission" date="2018-08" db="EMBL/GenBank/DDBJ databases">
        <title>Genomic Encyclopedia of Archaeal and Bacterial Type Strains, Phase II (KMG-II): from individual species to whole genera.</title>
        <authorList>
            <person name="Goeker M."/>
        </authorList>
    </citation>
    <scope>NUCLEOTIDE SEQUENCE [LARGE SCALE GENOMIC DNA]</scope>
    <source>
        <strain evidence="4 5">DSM 45791</strain>
    </source>
</reference>
<dbReference type="EMBL" id="QUNO01000032">
    <property type="protein sequence ID" value="REH26472.1"/>
    <property type="molecule type" value="Genomic_DNA"/>
</dbReference>
<evidence type="ECO:0000313" key="4">
    <source>
        <dbReference type="EMBL" id="REH26472.1"/>
    </source>
</evidence>
<keyword evidence="2" id="KW-0732">Signal</keyword>
<feature type="region of interest" description="Disordered" evidence="1">
    <location>
        <begin position="198"/>
        <end position="243"/>
    </location>
</feature>
<protein>
    <recommendedName>
        <fullName evidence="3">DUF6801 domain-containing protein</fullName>
    </recommendedName>
</protein>
<feature type="signal peptide" evidence="2">
    <location>
        <begin position="1"/>
        <end position="28"/>
    </location>
</feature>
<organism evidence="4 5">
    <name type="scientific">Kutzneria buriramensis</name>
    <dbReference type="NCBI Taxonomy" id="1045776"/>
    <lineage>
        <taxon>Bacteria</taxon>
        <taxon>Bacillati</taxon>
        <taxon>Actinomycetota</taxon>
        <taxon>Actinomycetes</taxon>
        <taxon>Pseudonocardiales</taxon>
        <taxon>Pseudonocardiaceae</taxon>
        <taxon>Kutzneria</taxon>
    </lineage>
</organism>
<evidence type="ECO:0000313" key="5">
    <source>
        <dbReference type="Proteomes" id="UP000256269"/>
    </source>
</evidence>
<feature type="compositionally biased region" description="Pro residues" evidence="1">
    <location>
        <begin position="200"/>
        <end position="223"/>
    </location>
</feature>
<evidence type="ECO:0000259" key="3">
    <source>
        <dbReference type="Pfam" id="PF20611"/>
    </source>
</evidence>
<sequence length="412" mass="40991">MNHRTLGAATLAALVLTGLAVGAGVSTAASTPVDKTLTFTCPFPLIGNQTLAVRIQATMSTPDTVGGDLVTTNFSATATVPPTATQGLALVGATTIEGTAQAGVSLNEAGTPLDITIPGLTIPSTPVPASGSFDTVASGPVPTATITKAGTTTVSVGGFSTTLTPKKADGTPTGLGTFTSDCTLNSGQDAQLISFTVADAPPPTTTTTTPPPTTTTTTTPPPTTTTTTKAPPPTTTTTSAPGTITYSYDIKGSSEIKSLHGTVPITGGITAKLDLGTAKYTADLALDPTSARFTLFGFLPITTRIAFQPVGQTTGSVSGGALDATSKLTIKMPRISLFGLPISQSPNCGTSRPSMVKMTSGPGFDVLKGGALSGGYAIAPLTGCGPFTPFISALASGPGNTIDLTLTGKPTH</sequence>
<evidence type="ECO:0000256" key="2">
    <source>
        <dbReference type="SAM" id="SignalP"/>
    </source>
</evidence>
<dbReference type="Pfam" id="PF20611">
    <property type="entry name" value="DUF6801"/>
    <property type="match status" value="1"/>
</dbReference>
<dbReference type="AlphaFoldDB" id="A0A3E0GTQ0"/>
<feature type="domain" description="DUF6801" evidence="3">
    <location>
        <begin position="38"/>
        <end position="192"/>
    </location>
</feature>
<dbReference type="Proteomes" id="UP000256269">
    <property type="component" value="Unassembled WGS sequence"/>
</dbReference>
<proteinExistence type="predicted"/>
<name>A0A3E0GTQ0_9PSEU</name>
<dbReference type="RefSeq" id="WP_170218214.1">
    <property type="nucleotide sequence ID" value="NZ_CP144375.1"/>
</dbReference>
<dbReference type="InterPro" id="IPR046542">
    <property type="entry name" value="DUF6801"/>
</dbReference>
<accession>A0A3E0GTQ0</accession>